<sequence>MPADADDDSFDVNDLLGQLSDGSDDSFEGSQPGSAPPLPPPAAVPEADDSDQSEVDS</sequence>
<feature type="compositionally biased region" description="Pro residues" evidence="1">
    <location>
        <begin position="34"/>
        <end position="43"/>
    </location>
</feature>
<proteinExistence type="predicted"/>
<accession>A0A813J132</accession>
<dbReference type="AlphaFoldDB" id="A0A813J132"/>
<feature type="compositionally biased region" description="Low complexity" evidence="1">
    <location>
        <begin position="12"/>
        <end position="21"/>
    </location>
</feature>
<feature type="compositionally biased region" description="Acidic residues" evidence="1">
    <location>
        <begin position="1"/>
        <end position="11"/>
    </location>
</feature>
<evidence type="ECO:0000313" key="3">
    <source>
        <dbReference type="Proteomes" id="UP000626109"/>
    </source>
</evidence>
<dbReference type="EMBL" id="CAJNNW010022347">
    <property type="protein sequence ID" value="CAE8669207.1"/>
    <property type="molecule type" value="Genomic_DNA"/>
</dbReference>
<feature type="compositionally biased region" description="Acidic residues" evidence="1">
    <location>
        <begin position="46"/>
        <end position="57"/>
    </location>
</feature>
<feature type="non-terminal residue" evidence="2">
    <location>
        <position position="57"/>
    </location>
</feature>
<dbReference type="Proteomes" id="UP000626109">
    <property type="component" value="Unassembled WGS sequence"/>
</dbReference>
<reference evidence="2" key="1">
    <citation type="submission" date="2021-02" db="EMBL/GenBank/DDBJ databases">
        <authorList>
            <person name="Dougan E. K."/>
            <person name="Rhodes N."/>
            <person name="Thang M."/>
            <person name="Chan C."/>
        </authorList>
    </citation>
    <scope>NUCLEOTIDE SEQUENCE</scope>
</reference>
<evidence type="ECO:0000256" key="1">
    <source>
        <dbReference type="SAM" id="MobiDB-lite"/>
    </source>
</evidence>
<name>A0A813J132_POLGL</name>
<feature type="region of interest" description="Disordered" evidence="1">
    <location>
        <begin position="1"/>
        <end position="57"/>
    </location>
</feature>
<comment type="caution">
    <text evidence="2">The sequence shown here is derived from an EMBL/GenBank/DDBJ whole genome shotgun (WGS) entry which is preliminary data.</text>
</comment>
<organism evidence="2 3">
    <name type="scientific">Polarella glacialis</name>
    <name type="common">Dinoflagellate</name>
    <dbReference type="NCBI Taxonomy" id="89957"/>
    <lineage>
        <taxon>Eukaryota</taxon>
        <taxon>Sar</taxon>
        <taxon>Alveolata</taxon>
        <taxon>Dinophyceae</taxon>
        <taxon>Suessiales</taxon>
        <taxon>Suessiaceae</taxon>
        <taxon>Polarella</taxon>
    </lineage>
</organism>
<evidence type="ECO:0000313" key="2">
    <source>
        <dbReference type="EMBL" id="CAE8669207.1"/>
    </source>
</evidence>
<protein>
    <submittedName>
        <fullName evidence="2">Uncharacterized protein</fullName>
    </submittedName>
</protein>
<gene>
    <name evidence="2" type="ORF">PGLA2088_LOCUS17131</name>
</gene>